<proteinExistence type="predicted"/>
<evidence type="ECO:0000256" key="1">
    <source>
        <dbReference type="SAM" id="Phobius"/>
    </source>
</evidence>
<dbReference type="InterPro" id="IPR032816">
    <property type="entry name" value="VTT_dom"/>
</dbReference>
<dbReference type="Pfam" id="PF09335">
    <property type="entry name" value="VTT_dom"/>
    <property type="match status" value="1"/>
</dbReference>
<dbReference type="InterPro" id="IPR051311">
    <property type="entry name" value="DedA_domain"/>
</dbReference>
<feature type="transmembrane region" description="Helical" evidence="1">
    <location>
        <begin position="12"/>
        <end position="30"/>
    </location>
</feature>
<dbReference type="GO" id="GO:0005886">
    <property type="term" value="C:plasma membrane"/>
    <property type="evidence" value="ECO:0007669"/>
    <property type="project" value="TreeGrafter"/>
</dbReference>
<feature type="transmembrane region" description="Helical" evidence="1">
    <location>
        <begin position="50"/>
        <end position="70"/>
    </location>
</feature>
<keyword evidence="1" id="KW-0812">Transmembrane</keyword>
<evidence type="ECO:0000313" key="3">
    <source>
        <dbReference type="EMBL" id="OGG43203.1"/>
    </source>
</evidence>
<dbReference type="EMBL" id="MFKP01000047">
    <property type="protein sequence ID" value="OGG43203.1"/>
    <property type="molecule type" value="Genomic_DNA"/>
</dbReference>
<feature type="transmembrane region" description="Helical" evidence="1">
    <location>
        <begin position="197"/>
        <end position="219"/>
    </location>
</feature>
<keyword evidence="1" id="KW-0472">Membrane</keyword>
<dbReference type="Proteomes" id="UP000178249">
    <property type="component" value="Unassembled WGS sequence"/>
</dbReference>
<sequence length="229" mass="25980">MSPQKVWHAAQFPLFCLSVVLVLYAAWFLFDLPPKDELIEIVKEYLARYGYPLVFVGSFLEALLLIGWYFPGSLIIFLSVILASSPFSAAVSVFFVTLGLYSGYGVNFLLGKYGWYRLLLAFGIRRQLDEAQIKLSKYGIRAIFASYWNPGLASFISTAAGILQYPVKKFLIFSLIAVSLWDIFWGTLVYSMGERALYTFLSLPFVFVAVVIWILVRYFGQVERATSSE</sequence>
<feature type="domain" description="VTT" evidence="2">
    <location>
        <begin position="70"/>
        <end position="190"/>
    </location>
</feature>
<evidence type="ECO:0000259" key="2">
    <source>
        <dbReference type="Pfam" id="PF09335"/>
    </source>
</evidence>
<name>A0A1F6C2C2_9BACT</name>
<feature type="transmembrane region" description="Helical" evidence="1">
    <location>
        <begin position="171"/>
        <end position="190"/>
    </location>
</feature>
<feature type="transmembrane region" description="Helical" evidence="1">
    <location>
        <begin position="104"/>
        <end position="124"/>
    </location>
</feature>
<accession>A0A1F6C2C2</accession>
<evidence type="ECO:0000313" key="4">
    <source>
        <dbReference type="Proteomes" id="UP000178249"/>
    </source>
</evidence>
<gene>
    <name evidence="3" type="ORF">A2841_03485</name>
</gene>
<keyword evidence="1" id="KW-1133">Transmembrane helix</keyword>
<protein>
    <recommendedName>
        <fullName evidence="2">VTT domain-containing protein</fullName>
    </recommendedName>
</protein>
<feature type="transmembrane region" description="Helical" evidence="1">
    <location>
        <begin position="145"/>
        <end position="165"/>
    </location>
</feature>
<dbReference type="PANTHER" id="PTHR42709">
    <property type="entry name" value="ALKALINE PHOSPHATASE LIKE PROTEIN"/>
    <property type="match status" value="1"/>
</dbReference>
<feature type="transmembrane region" description="Helical" evidence="1">
    <location>
        <begin position="77"/>
        <end position="98"/>
    </location>
</feature>
<comment type="caution">
    <text evidence="3">The sequence shown here is derived from an EMBL/GenBank/DDBJ whole genome shotgun (WGS) entry which is preliminary data.</text>
</comment>
<organism evidence="3 4">
    <name type="scientific">Candidatus Kaiserbacteria bacterium RIFCSPHIGHO2_01_FULL_48_10</name>
    <dbReference type="NCBI Taxonomy" id="1798476"/>
    <lineage>
        <taxon>Bacteria</taxon>
        <taxon>Candidatus Kaiseribacteriota</taxon>
    </lineage>
</organism>
<dbReference type="AlphaFoldDB" id="A0A1F6C2C2"/>
<reference evidence="3 4" key="1">
    <citation type="journal article" date="2016" name="Nat. Commun.">
        <title>Thousands of microbial genomes shed light on interconnected biogeochemical processes in an aquifer system.</title>
        <authorList>
            <person name="Anantharaman K."/>
            <person name="Brown C.T."/>
            <person name="Hug L.A."/>
            <person name="Sharon I."/>
            <person name="Castelle C.J."/>
            <person name="Probst A.J."/>
            <person name="Thomas B.C."/>
            <person name="Singh A."/>
            <person name="Wilkins M.J."/>
            <person name="Karaoz U."/>
            <person name="Brodie E.L."/>
            <person name="Williams K.H."/>
            <person name="Hubbard S.S."/>
            <person name="Banfield J.F."/>
        </authorList>
    </citation>
    <scope>NUCLEOTIDE SEQUENCE [LARGE SCALE GENOMIC DNA]</scope>
</reference>
<dbReference type="PANTHER" id="PTHR42709:SF2">
    <property type="entry name" value="INNER MEMBRANE PROTEIN YOHD"/>
    <property type="match status" value="1"/>
</dbReference>